<sequence length="151" mass="16871">MALLQKLGFEAEIKCSADKYFGMCSYDVTELPKFVPGMFKSVEVTKGDGTSIGSTRLWKYAIEGSEVTATDRITTFSKENRSIAYEFTGGEIMNYYKVFNIKIDVVPNQHANGSLVKWSLEFEKVNDGIPNPTAFIDAIELVTKEMSSHLC</sequence>
<dbReference type="EMBL" id="JAJJMB010009213">
    <property type="protein sequence ID" value="KAI3915017.1"/>
    <property type="molecule type" value="Genomic_DNA"/>
</dbReference>
<reference evidence="3" key="1">
    <citation type="submission" date="2022-04" db="EMBL/GenBank/DDBJ databases">
        <title>A functionally conserved STORR gene fusion in Papaver species that diverged 16.8 million years ago.</title>
        <authorList>
            <person name="Catania T."/>
        </authorList>
    </citation>
    <scope>NUCLEOTIDE SEQUENCE</scope>
    <source>
        <strain evidence="3">S-188037</strain>
    </source>
</reference>
<dbReference type="Gene3D" id="3.30.530.20">
    <property type="match status" value="1"/>
</dbReference>
<dbReference type="AlphaFoldDB" id="A0AAD4XGK8"/>
<gene>
    <name evidence="3" type="ORF">MKW98_020564</name>
</gene>
<dbReference type="Proteomes" id="UP001202328">
    <property type="component" value="Unassembled WGS sequence"/>
</dbReference>
<feature type="domain" description="Bet v I/Major latex protein" evidence="2">
    <location>
        <begin position="2"/>
        <end position="150"/>
    </location>
</feature>
<comment type="similarity">
    <text evidence="1">Belongs to the MLP family.</text>
</comment>
<evidence type="ECO:0000256" key="1">
    <source>
        <dbReference type="ARBA" id="ARBA00038242"/>
    </source>
</evidence>
<dbReference type="PANTHER" id="PTHR31338:SF16">
    <property type="entry name" value="POLYKETIDE CYCLASE_DEHYDRASE AND LIPID TRANSPORT SUPERFAMILY PROTEIN"/>
    <property type="match status" value="1"/>
</dbReference>
<name>A0AAD4XGK8_9MAGN</name>
<dbReference type="GO" id="GO:0006952">
    <property type="term" value="P:defense response"/>
    <property type="evidence" value="ECO:0007669"/>
    <property type="project" value="InterPro"/>
</dbReference>
<accession>A0AAD4XGK8</accession>
<comment type="caution">
    <text evidence="3">The sequence shown here is derived from an EMBL/GenBank/DDBJ whole genome shotgun (WGS) entry which is preliminary data.</text>
</comment>
<evidence type="ECO:0000313" key="4">
    <source>
        <dbReference type="Proteomes" id="UP001202328"/>
    </source>
</evidence>
<evidence type="ECO:0000313" key="3">
    <source>
        <dbReference type="EMBL" id="KAI3915017.1"/>
    </source>
</evidence>
<dbReference type="InterPro" id="IPR000916">
    <property type="entry name" value="Bet_v_I/MLP"/>
</dbReference>
<dbReference type="Pfam" id="PF00407">
    <property type="entry name" value="Bet_v_1"/>
    <property type="match status" value="1"/>
</dbReference>
<keyword evidence="4" id="KW-1185">Reference proteome</keyword>
<organism evidence="3 4">
    <name type="scientific">Papaver atlanticum</name>
    <dbReference type="NCBI Taxonomy" id="357466"/>
    <lineage>
        <taxon>Eukaryota</taxon>
        <taxon>Viridiplantae</taxon>
        <taxon>Streptophyta</taxon>
        <taxon>Embryophyta</taxon>
        <taxon>Tracheophyta</taxon>
        <taxon>Spermatophyta</taxon>
        <taxon>Magnoliopsida</taxon>
        <taxon>Ranunculales</taxon>
        <taxon>Papaveraceae</taxon>
        <taxon>Papaveroideae</taxon>
        <taxon>Papaver</taxon>
    </lineage>
</organism>
<evidence type="ECO:0000259" key="2">
    <source>
        <dbReference type="SMART" id="SM01037"/>
    </source>
</evidence>
<dbReference type="InterPro" id="IPR023393">
    <property type="entry name" value="START-like_dom_sf"/>
</dbReference>
<dbReference type="PANTHER" id="PTHR31338">
    <property type="entry name" value="POLYKETIDE CYCLASE/DEHYDRASE AND LIPID TRANSPORT SUPERFAMILY PROTEIN"/>
    <property type="match status" value="1"/>
</dbReference>
<proteinExistence type="inferred from homology"/>
<dbReference type="SMART" id="SM01037">
    <property type="entry name" value="Bet_v_1"/>
    <property type="match status" value="1"/>
</dbReference>
<dbReference type="InterPro" id="IPR052006">
    <property type="entry name" value="MLP-like"/>
</dbReference>
<dbReference type="SUPFAM" id="SSF55961">
    <property type="entry name" value="Bet v1-like"/>
    <property type="match status" value="1"/>
</dbReference>
<dbReference type="CDD" id="cd07816">
    <property type="entry name" value="Bet_v1-like"/>
    <property type="match status" value="1"/>
</dbReference>
<protein>
    <recommendedName>
        <fullName evidence="2">Bet v I/Major latex protein domain-containing protein</fullName>
    </recommendedName>
</protein>